<dbReference type="GeneID" id="8853777"/>
<feature type="coiled-coil region" evidence="1">
    <location>
        <begin position="213"/>
        <end position="258"/>
    </location>
</feature>
<dbReference type="InParanoid" id="D2VVX3"/>
<dbReference type="VEuPathDB" id="AmoebaDB:NAEGRDRAFT_81426"/>
<gene>
    <name evidence="3" type="ORF">NAEGRDRAFT_81426</name>
</gene>
<accession>D2VVX3</accession>
<feature type="compositionally biased region" description="Polar residues" evidence="2">
    <location>
        <begin position="101"/>
        <end position="126"/>
    </location>
</feature>
<evidence type="ECO:0000313" key="4">
    <source>
        <dbReference type="Proteomes" id="UP000006671"/>
    </source>
</evidence>
<organism evidence="4">
    <name type="scientific">Naegleria gruberi</name>
    <name type="common">Amoeba</name>
    <dbReference type="NCBI Taxonomy" id="5762"/>
    <lineage>
        <taxon>Eukaryota</taxon>
        <taxon>Discoba</taxon>
        <taxon>Heterolobosea</taxon>
        <taxon>Tetramitia</taxon>
        <taxon>Eutetramitia</taxon>
        <taxon>Vahlkampfiidae</taxon>
        <taxon>Naegleria</taxon>
    </lineage>
</organism>
<evidence type="ECO:0000256" key="2">
    <source>
        <dbReference type="SAM" id="MobiDB-lite"/>
    </source>
</evidence>
<proteinExistence type="predicted"/>
<dbReference type="EMBL" id="GG738903">
    <property type="protein sequence ID" value="EFC38976.1"/>
    <property type="molecule type" value="Genomic_DNA"/>
</dbReference>
<feature type="region of interest" description="Disordered" evidence="2">
    <location>
        <begin position="76"/>
        <end position="138"/>
    </location>
</feature>
<evidence type="ECO:0000313" key="3">
    <source>
        <dbReference type="EMBL" id="EFC38976.1"/>
    </source>
</evidence>
<keyword evidence="1" id="KW-0175">Coiled coil</keyword>
<dbReference type="RefSeq" id="XP_002671720.1">
    <property type="nucleotide sequence ID" value="XM_002671674.1"/>
</dbReference>
<name>D2VVX3_NAEGR</name>
<reference evidence="3 4" key="1">
    <citation type="journal article" date="2010" name="Cell">
        <title>The genome of Naegleria gruberi illuminates early eukaryotic versatility.</title>
        <authorList>
            <person name="Fritz-Laylin L.K."/>
            <person name="Prochnik S.E."/>
            <person name="Ginger M.L."/>
            <person name="Dacks J.B."/>
            <person name="Carpenter M.L."/>
            <person name="Field M.C."/>
            <person name="Kuo A."/>
            <person name="Paredez A."/>
            <person name="Chapman J."/>
            <person name="Pham J."/>
            <person name="Shu S."/>
            <person name="Neupane R."/>
            <person name="Cipriano M."/>
            <person name="Mancuso J."/>
            <person name="Tu H."/>
            <person name="Salamov A."/>
            <person name="Lindquist E."/>
            <person name="Shapiro H."/>
            <person name="Lucas S."/>
            <person name="Grigoriev I.V."/>
            <person name="Cande W.Z."/>
            <person name="Fulton C."/>
            <person name="Rokhsar D.S."/>
            <person name="Dawson S.C."/>
        </authorList>
    </citation>
    <scope>NUCLEOTIDE SEQUENCE [LARGE SCALE GENOMIC DNA]</scope>
    <source>
        <strain evidence="3 4">NEG-M</strain>
    </source>
</reference>
<protein>
    <submittedName>
        <fullName evidence="3">Uncharacterized protein</fullName>
    </submittedName>
</protein>
<dbReference type="Proteomes" id="UP000006671">
    <property type="component" value="Unassembled WGS sequence"/>
</dbReference>
<sequence length="276" mass="32300">MCEKLPKKTKIPKSNEIIVKMLSNYFAEKRNYIERVLKLELQRGQKITLEKSNQSDDTDEDLDVNYSAIQIKQVHEKKRKYVDDAKESPTLKQRKMEDSMLKTNENPKNTHDSPVNTHDSPMSTHKSPLKSEEPKSTIPKVDINKQVMVKLKRDMKDSIDYDENQKNKDMPKTKEVSKQVQALLESSKSVYANEMQEITLSRQLFEERVAIRIKFLEENLQVYIAQLEKMNENLVCFIAQKEEEFKNLEAKEETELDSYLEKIFVTLSHPKSPDLS</sequence>
<evidence type="ECO:0000256" key="1">
    <source>
        <dbReference type="SAM" id="Coils"/>
    </source>
</evidence>
<dbReference type="AlphaFoldDB" id="D2VVX3"/>
<feature type="compositionally biased region" description="Basic and acidic residues" evidence="2">
    <location>
        <begin position="81"/>
        <end position="100"/>
    </location>
</feature>
<dbReference type="KEGG" id="ngr:NAEGRDRAFT_81426"/>
<keyword evidence="4" id="KW-1185">Reference proteome</keyword>